<dbReference type="GO" id="GO:0030686">
    <property type="term" value="C:90S preribosome"/>
    <property type="evidence" value="ECO:0007669"/>
    <property type="project" value="TreeGrafter"/>
</dbReference>
<accession>A0A7H9HQB7</accession>
<feature type="domain" description="BP28 C-terminal" evidence="10">
    <location>
        <begin position="1488"/>
        <end position="1635"/>
    </location>
</feature>
<evidence type="ECO:0000256" key="7">
    <source>
        <dbReference type="ARBA" id="ARBA00023274"/>
    </source>
</evidence>
<dbReference type="PANTHER" id="PTHR13457:SF1">
    <property type="entry name" value="HEAT REPEAT-CONTAINING PROTEIN 1"/>
    <property type="match status" value="1"/>
</dbReference>
<dbReference type="InterPro" id="IPR056473">
    <property type="entry name" value="HEAT_Utp10/HEAT1"/>
</dbReference>
<evidence type="ECO:0000313" key="11">
    <source>
        <dbReference type="EMBL" id="QLQ78535.1"/>
    </source>
</evidence>
<keyword evidence="6 9" id="KW-0539">Nucleus</keyword>
<dbReference type="InterPro" id="IPR040191">
    <property type="entry name" value="UTP10"/>
</dbReference>
<dbReference type="InterPro" id="IPR016024">
    <property type="entry name" value="ARM-type_fold"/>
</dbReference>
<name>A0A7H9HQB7_9SACH</name>
<evidence type="ECO:0000256" key="8">
    <source>
        <dbReference type="PROSITE-ProRule" id="PRU00103"/>
    </source>
</evidence>
<evidence type="ECO:0000256" key="1">
    <source>
        <dbReference type="ARBA" id="ARBA00004604"/>
    </source>
</evidence>
<evidence type="ECO:0000256" key="9">
    <source>
        <dbReference type="RuleBase" id="RU367065"/>
    </source>
</evidence>
<keyword evidence="4 9" id="KW-0690">Ribosome biogenesis</keyword>
<feature type="repeat" description="HEAT" evidence="8">
    <location>
        <begin position="1727"/>
        <end position="1765"/>
    </location>
</feature>
<evidence type="ECO:0000259" key="10">
    <source>
        <dbReference type="SMART" id="SM01036"/>
    </source>
</evidence>
<keyword evidence="12" id="KW-1185">Reference proteome</keyword>
<keyword evidence="5 9" id="KW-0698">rRNA processing</keyword>
<dbReference type="InterPro" id="IPR022125">
    <property type="entry name" value="U3snoRNP10_N"/>
</dbReference>
<dbReference type="GO" id="GO:0034455">
    <property type="term" value="C:t-UTP complex"/>
    <property type="evidence" value="ECO:0007669"/>
    <property type="project" value="TreeGrafter"/>
</dbReference>
<dbReference type="EMBL" id="CP059267">
    <property type="protein sequence ID" value="QLQ78535.1"/>
    <property type="molecule type" value="Genomic_DNA"/>
</dbReference>
<sequence length="1767" mass="199414">MSSLKSQLAEVAVNNATLAVDRKRRQKLHSASLIYNPKTASTQDYDIIFENAVEALNDLIAIDSHFEIFKRSLFSESSVSIDRNVQTKEEVKNLDNAINGFLMLVSSKWHLAPTLHATEWLVRRFQIHICNSEILLLSTINYYQTATFKRILNIVKLPPLFSPLSGFVRNDRSCSNMAIVKLFNDMEFLKLYASYLGKCIKKKTTYSNQMLFTSCCFINLIAFNSNDEARLNELVPIFLEVSAKLLAASSADCQIAAHCILVVLAASLPLKKTIILAAIETILTNLDNVEVKKSSLAAICKLFQTLKGPGNVDQLPAKLYGLFESKIGFECLLQHLSNSDPTRCDKFVTSYIRAIARYDHAKLSKIIEILKQMKLERFEERLIITDLIHLSEVLEDKSQLILLFEYFVSINEDLVLKCINALNMSGELFEIKLTTSLFKPDEQSTDRDVLKALTNEKGPDGKMRTSTFKEFLEKHSSSINTSNKSMLENSENNFGLLLSLFIESVGKKFPAGLFLSSFFTTLEGRITFLVRVLISPAAPAALRLVALTNISKCINSIDKESNVFTLIPCLICALNDVSKPVRMSIKKILNQIAKRPFTKHYFMSNRIYGENKEIPLLSPKDSESWLNHFLNEYLIENYDITNLLIPKKNDKVYMLFWANQALFMPLPYPKMILFKFINKHMNSTGSNTAIFADFISSYLKSRENWKLICQNNKTNFEQFESSVVGLIAPKERNDFMIDFINDALKSEDEPLISIVSERLETIFESLKFNQQLKIVQNILETAANGDPAYDAAGVLQSLPLDTNIFVSILAQNRIHSDSELSELPKRRRRRSSANRAALLKEEVSQIAEAHLRKLTVVLETLDKSKADGSEALLSTLLSLISDLETLEKDGGLPVLYAQETLASCMLNTIDSLSKTNAPKSKNVRADVVVSAIRNSTSPQVQNKFLLVVGALAGLDSETVLHSVMPIFTFMGAHSIRQDDEYTNHVVESTIKTIVPALLKNSQDDIRDEIDFLLMSFTTALQHVPRHRRVRLYSTLIKSLNPSKALAPFLFLISQQHSIDVNNFRVGDARTLVDFTRSLLCNLDVFEQLTGLREFLDLLKLLKVASEDQEKRESLQSRALFTNGILNFTATEFSSFLQNALAFIDKTMAESEDGSQSIDGSLKIMVYSALLDTQNDISYVKRVKTSFGSILEAILDFIKDMNSYSPGDDEDMVNKAELKDARKEIKTVLYHLLSHILTIMPINDFVDAVSPLLAECKDEDVKYHLTLVIGTKFGTEGPEASSKAEEVVKILLEIATTQKDSFDIVQVSLNTVGSLIHAFGAQFEKSMVIDALKASIDSLASPSTEVIISSLTVITNCVQILGVKSIAFYPRIIPPSLKIFKDSRSDSDDYLKEQLQLAILLLYAAFIKKLPNFIMSNFEDILQVIYYSSEVNVSTRLSIISLIVENIDLKEILKVLHRVWEKSVSNCEDPIAISLFLSSLQSTVEAIDKKSATSQSPIFFRLLLALFEFRSTSGFDDNTISRIESTVYQVANTYVLKLNDKVFRPLFVILVRWAFNGEGVNNTKMTEVERLTSFFKFFNKLQENLKGIITSYFTYLIEPVAELLNKFIDKRINNVNLRRVVLNSLISSFKYDRDEYWKSTSRFEAICEPLVNQLSNVESVIGKYLVKAIASLAANNNRVNDHNKLMHNLLVNHMQSSCSSNEKLWTVRSLKLIYSKVGESWLALLPQLVPTIAELLEDEDEQVEHAVRSELVKVVENVLGEPFDRYLD</sequence>
<protein>
    <recommendedName>
        <fullName evidence="3 9">U3 small nucleolar RNA-associated protein 10</fullName>
    </recommendedName>
</protein>
<dbReference type="SUPFAM" id="SSF48371">
    <property type="entry name" value="ARM repeat"/>
    <property type="match status" value="2"/>
</dbReference>
<dbReference type="FunFam" id="1.25.10.10:FF:000530">
    <property type="entry name" value="UTP10p Nucleolar protein"/>
    <property type="match status" value="1"/>
</dbReference>
<evidence type="ECO:0000256" key="3">
    <source>
        <dbReference type="ARBA" id="ARBA00015399"/>
    </source>
</evidence>
<organism evidence="11 12">
    <name type="scientific">Torulaspora globosa</name>
    <dbReference type="NCBI Taxonomy" id="48254"/>
    <lineage>
        <taxon>Eukaryota</taxon>
        <taxon>Fungi</taxon>
        <taxon>Dikarya</taxon>
        <taxon>Ascomycota</taxon>
        <taxon>Saccharomycotina</taxon>
        <taxon>Saccharomycetes</taxon>
        <taxon>Saccharomycetales</taxon>
        <taxon>Saccharomycetaceae</taxon>
        <taxon>Torulaspora</taxon>
    </lineage>
</organism>
<comment type="function">
    <text evidence="9">Involved in nucleolar processing of pre-18S ribosomal RNA.</text>
</comment>
<dbReference type="Pfam" id="PF12397">
    <property type="entry name" value="U3snoRNP10"/>
    <property type="match status" value="1"/>
</dbReference>
<dbReference type="PANTHER" id="PTHR13457">
    <property type="entry name" value="BAP28"/>
    <property type="match status" value="1"/>
</dbReference>
<dbReference type="GO" id="GO:0032040">
    <property type="term" value="C:small-subunit processome"/>
    <property type="evidence" value="ECO:0007669"/>
    <property type="project" value="TreeGrafter"/>
</dbReference>
<dbReference type="OrthoDB" id="31183at2759"/>
<dbReference type="SMART" id="SM01036">
    <property type="entry name" value="BP28CT"/>
    <property type="match status" value="1"/>
</dbReference>
<evidence type="ECO:0000256" key="4">
    <source>
        <dbReference type="ARBA" id="ARBA00022517"/>
    </source>
</evidence>
<keyword evidence="7 9" id="KW-0687">Ribonucleoprotein</keyword>
<dbReference type="InterPro" id="IPR011989">
    <property type="entry name" value="ARM-like"/>
</dbReference>
<evidence type="ECO:0000313" key="12">
    <source>
        <dbReference type="Proteomes" id="UP000510647"/>
    </source>
</evidence>
<dbReference type="GO" id="GO:0045943">
    <property type="term" value="P:positive regulation of transcription by RNA polymerase I"/>
    <property type="evidence" value="ECO:0007669"/>
    <property type="project" value="TreeGrafter"/>
</dbReference>
<proteinExistence type="inferred from homology"/>
<dbReference type="Pfam" id="PF08146">
    <property type="entry name" value="BP28CT"/>
    <property type="match status" value="1"/>
</dbReference>
<comment type="subcellular location">
    <subcellularLocation>
        <location evidence="1 9">Nucleus</location>
        <location evidence="1 9">Nucleolus</location>
    </subcellularLocation>
</comment>
<dbReference type="InterPro" id="IPR012954">
    <property type="entry name" value="BP28_C_dom"/>
</dbReference>
<evidence type="ECO:0000256" key="5">
    <source>
        <dbReference type="ARBA" id="ARBA00022552"/>
    </source>
</evidence>
<gene>
    <name evidence="11" type="ORF">HG537_0A07820</name>
</gene>
<evidence type="ECO:0000256" key="6">
    <source>
        <dbReference type="ARBA" id="ARBA00023242"/>
    </source>
</evidence>
<comment type="similarity">
    <text evidence="2 9">Belongs to the HEATR1/UTP10 family.</text>
</comment>
<dbReference type="Pfam" id="PF23243">
    <property type="entry name" value="HEAT_HEATR1"/>
    <property type="match status" value="1"/>
</dbReference>
<comment type="subunit">
    <text evidence="9">Component of the ribosomal small subunit (SSU) processome.</text>
</comment>
<dbReference type="PROSITE" id="PS50077">
    <property type="entry name" value="HEAT_REPEAT"/>
    <property type="match status" value="1"/>
</dbReference>
<dbReference type="GO" id="GO:0030515">
    <property type="term" value="F:snoRNA binding"/>
    <property type="evidence" value="ECO:0007669"/>
    <property type="project" value="TreeGrafter"/>
</dbReference>
<dbReference type="Proteomes" id="UP000510647">
    <property type="component" value="Chromosome 1"/>
</dbReference>
<evidence type="ECO:0000256" key="2">
    <source>
        <dbReference type="ARBA" id="ARBA00010559"/>
    </source>
</evidence>
<dbReference type="Gene3D" id="1.25.10.10">
    <property type="entry name" value="Leucine-rich Repeat Variant"/>
    <property type="match status" value="1"/>
</dbReference>
<dbReference type="GO" id="GO:0000462">
    <property type="term" value="P:maturation of SSU-rRNA from tricistronic rRNA transcript (SSU-rRNA, 5.8S rRNA, LSU-rRNA)"/>
    <property type="evidence" value="ECO:0007669"/>
    <property type="project" value="TreeGrafter"/>
</dbReference>
<reference evidence="11 12" key="1">
    <citation type="submission" date="2020-06" db="EMBL/GenBank/DDBJ databases">
        <title>The yeast mating-type switching endonuclease HO is a domesticated member of an unorthodox homing genetic element family.</title>
        <authorList>
            <person name="Coughlan A.Y."/>
            <person name="Lombardi L."/>
            <person name="Braun-Galleani S."/>
            <person name="Martos A.R."/>
            <person name="Galeote V."/>
            <person name="Bigey F."/>
            <person name="Dequin S."/>
            <person name="Byrne K.P."/>
            <person name="Wolfe K.H."/>
        </authorList>
    </citation>
    <scope>NUCLEOTIDE SEQUENCE [LARGE SCALE GENOMIC DNA]</scope>
    <source>
        <strain evidence="11 12">CBS2947</strain>
    </source>
</reference>
<dbReference type="InterPro" id="IPR021133">
    <property type="entry name" value="HEAT_type_2"/>
</dbReference>